<dbReference type="AlphaFoldDB" id="A0AB35WTS4"/>
<dbReference type="PANTHER" id="PTHR23150">
    <property type="entry name" value="SULFATASE MODIFYING FACTOR 1, 2"/>
    <property type="match status" value="1"/>
</dbReference>
<name>A0AB35WTS4_9PSED</name>
<dbReference type="PANTHER" id="PTHR23150:SF35">
    <property type="entry name" value="BLL6746 PROTEIN"/>
    <property type="match status" value="1"/>
</dbReference>
<evidence type="ECO:0000259" key="2">
    <source>
        <dbReference type="Pfam" id="PF03781"/>
    </source>
</evidence>
<gene>
    <name evidence="3" type="ORF">V0R53_10535</name>
</gene>
<sequence length="304" mass="33538">MNSQTPRISTAKVISGLALGALLVTLAPAVAQADDAHKPGEVFKDCKDCPAMVVLPAGTFTMGTPEDEQGREADEGPMHQVTFSKPFAMSHFQVLSGEWNAYLKDSGYQMPDGDDRPGRECLAGVPRYALSDEYKRADKNRYPAVCMNFHEAQAYTDWLSKKTGKRYRLLSEAEREYAARGGSKGAQPFPRDEGKAYSIAKHANTYGPEDGFSFLAPAGSYAANAFGIYDAHGNVYEWTADCQNDSYVGAPSDGSAWKQGDCVVRMIRGNDWTEAPIFSRSGNRNYRRPETRGDWIGFRVVREL</sequence>
<evidence type="ECO:0000256" key="1">
    <source>
        <dbReference type="SAM" id="SignalP"/>
    </source>
</evidence>
<dbReference type="Proteomes" id="UP001307839">
    <property type="component" value="Unassembled WGS sequence"/>
</dbReference>
<comment type="caution">
    <text evidence="3">The sequence shown here is derived from an EMBL/GenBank/DDBJ whole genome shotgun (WGS) entry which is preliminary data.</text>
</comment>
<proteinExistence type="predicted"/>
<dbReference type="Gene3D" id="3.90.1580.10">
    <property type="entry name" value="paralog of FGE (formylglycine-generating enzyme)"/>
    <property type="match status" value="1"/>
</dbReference>
<dbReference type="InterPro" id="IPR005532">
    <property type="entry name" value="SUMF_dom"/>
</dbReference>
<dbReference type="Pfam" id="PF03781">
    <property type="entry name" value="FGE-sulfatase"/>
    <property type="match status" value="1"/>
</dbReference>
<feature type="domain" description="Sulfatase-modifying factor enzyme-like" evidence="2">
    <location>
        <begin position="49"/>
        <end position="302"/>
    </location>
</feature>
<dbReference type="InterPro" id="IPR051043">
    <property type="entry name" value="Sulfatase_Mod_Factor_Kinase"/>
</dbReference>
<dbReference type="InterPro" id="IPR016187">
    <property type="entry name" value="CTDL_fold"/>
</dbReference>
<protein>
    <submittedName>
        <fullName evidence="3">Formylglycine-generating enzyme family protein</fullName>
    </submittedName>
</protein>
<accession>A0AB35WTS4</accession>
<keyword evidence="4" id="KW-1185">Reference proteome</keyword>
<dbReference type="SUPFAM" id="SSF56436">
    <property type="entry name" value="C-type lectin-like"/>
    <property type="match status" value="1"/>
</dbReference>
<dbReference type="InterPro" id="IPR042095">
    <property type="entry name" value="SUMF_sf"/>
</dbReference>
<dbReference type="GO" id="GO:0120147">
    <property type="term" value="F:formylglycine-generating oxidase activity"/>
    <property type="evidence" value="ECO:0007669"/>
    <property type="project" value="TreeGrafter"/>
</dbReference>
<evidence type="ECO:0000313" key="4">
    <source>
        <dbReference type="Proteomes" id="UP001307839"/>
    </source>
</evidence>
<dbReference type="RefSeq" id="WP_136475483.1">
    <property type="nucleotide sequence ID" value="NZ_JAZDCU010000009.1"/>
</dbReference>
<keyword evidence="1" id="KW-0732">Signal</keyword>
<dbReference type="EMBL" id="JAZDQP010000006">
    <property type="protein sequence ID" value="MEE1866834.1"/>
    <property type="molecule type" value="Genomic_DNA"/>
</dbReference>
<feature type="chain" id="PRO_5044189430" evidence="1">
    <location>
        <begin position="34"/>
        <end position="304"/>
    </location>
</feature>
<organism evidence="3 4">
    <name type="scientific">Pseudomonas auratipiscis</name>
    <dbReference type="NCBI Taxonomy" id="3115853"/>
    <lineage>
        <taxon>Bacteria</taxon>
        <taxon>Pseudomonadati</taxon>
        <taxon>Pseudomonadota</taxon>
        <taxon>Gammaproteobacteria</taxon>
        <taxon>Pseudomonadales</taxon>
        <taxon>Pseudomonadaceae</taxon>
        <taxon>Pseudomonas</taxon>
    </lineage>
</organism>
<reference evidence="3 4" key="1">
    <citation type="submission" date="2024-01" db="EMBL/GenBank/DDBJ databases">
        <title>Unpublished Manusciprt.</title>
        <authorList>
            <person name="Duman M."/>
            <person name="Valdes E.G."/>
            <person name="Ajmi N."/>
            <person name="Altun S."/>
            <person name="Saticioglu I.B."/>
        </authorList>
    </citation>
    <scope>NUCLEOTIDE SEQUENCE [LARGE SCALE GENOMIC DNA]</scope>
    <source>
        <strain evidence="3 4">120P</strain>
    </source>
</reference>
<evidence type="ECO:0000313" key="3">
    <source>
        <dbReference type="EMBL" id="MEE1866834.1"/>
    </source>
</evidence>
<feature type="signal peptide" evidence="1">
    <location>
        <begin position="1"/>
        <end position="33"/>
    </location>
</feature>